<accession>A0AAU0MHE8</accession>
<evidence type="ECO:0000256" key="11">
    <source>
        <dbReference type="ARBA" id="ARBA00023136"/>
    </source>
</evidence>
<feature type="binding site" evidence="12">
    <location>
        <position position="127"/>
    </location>
    <ligand>
        <name>Zn(2+)</name>
        <dbReference type="ChEBI" id="CHEBI:29105"/>
        <note>catalytic</note>
    </ligand>
</feature>
<feature type="transmembrane region" description="Helical" evidence="12">
    <location>
        <begin position="172"/>
        <end position="191"/>
    </location>
</feature>
<dbReference type="EMBL" id="CP137080">
    <property type="protein sequence ID" value="WOQ69993.1"/>
    <property type="molecule type" value="Genomic_DNA"/>
</dbReference>
<evidence type="ECO:0000256" key="3">
    <source>
        <dbReference type="ARBA" id="ARBA00022475"/>
    </source>
</evidence>
<dbReference type="KEGG" id="mliy:RYJ27_01805"/>
<feature type="transmembrane region" description="Helical" evidence="12">
    <location>
        <begin position="137"/>
        <end position="160"/>
    </location>
</feature>
<keyword evidence="10 12" id="KW-0482">Metalloprotease</keyword>
<keyword evidence="11 12" id="KW-0472">Membrane</keyword>
<feature type="transmembrane region" description="Helical" evidence="12">
    <location>
        <begin position="28"/>
        <end position="45"/>
    </location>
</feature>
<evidence type="ECO:0000256" key="8">
    <source>
        <dbReference type="ARBA" id="ARBA00022833"/>
    </source>
</evidence>
<dbReference type="GO" id="GO:0008270">
    <property type="term" value="F:zinc ion binding"/>
    <property type="evidence" value="ECO:0007669"/>
    <property type="project" value="UniProtKB-UniRule"/>
</dbReference>
<keyword evidence="4 12" id="KW-0645">Protease</keyword>
<evidence type="ECO:0000259" key="13">
    <source>
        <dbReference type="Pfam" id="PF01435"/>
    </source>
</evidence>
<feature type="domain" description="Peptidase M48" evidence="13">
    <location>
        <begin position="61"/>
        <end position="275"/>
    </location>
</feature>
<keyword evidence="5 12" id="KW-0812">Transmembrane</keyword>
<feature type="binding site" evidence="12">
    <location>
        <position position="131"/>
    </location>
    <ligand>
        <name>Zn(2+)</name>
        <dbReference type="ChEBI" id="CHEBI:29105"/>
        <note>catalytic</note>
    </ligand>
</feature>
<evidence type="ECO:0000313" key="14">
    <source>
        <dbReference type="EMBL" id="WOQ69993.1"/>
    </source>
</evidence>
<dbReference type="CDD" id="cd07336">
    <property type="entry name" value="M48B_HtpX_like"/>
    <property type="match status" value="1"/>
</dbReference>
<dbReference type="PANTHER" id="PTHR43221:SF1">
    <property type="entry name" value="PROTEASE HTPX"/>
    <property type="match status" value="1"/>
</dbReference>
<dbReference type="HAMAP" id="MF_00188">
    <property type="entry name" value="Pept_M48_protease_HtpX"/>
    <property type="match status" value="1"/>
</dbReference>
<dbReference type="Pfam" id="PF01435">
    <property type="entry name" value="Peptidase_M48"/>
    <property type="match status" value="1"/>
</dbReference>
<dbReference type="RefSeq" id="WP_330171087.1">
    <property type="nucleotide sequence ID" value="NZ_CP137080.1"/>
</dbReference>
<dbReference type="GO" id="GO:0005886">
    <property type="term" value="C:plasma membrane"/>
    <property type="evidence" value="ECO:0007669"/>
    <property type="project" value="UniProtKB-SubCell"/>
</dbReference>
<gene>
    <name evidence="12" type="primary">htpX</name>
    <name evidence="14" type="ORF">RYJ27_01805</name>
</gene>
<keyword evidence="9 12" id="KW-1133">Transmembrane helix</keyword>
<evidence type="ECO:0000256" key="4">
    <source>
        <dbReference type="ARBA" id="ARBA00022670"/>
    </source>
</evidence>
<feature type="active site" evidence="12">
    <location>
        <position position="128"/>
    </location>
</feature>
<evidence type="ECO:0000313" key="15">
    <source>
        <dbReference type="Proteomes" id="UP001329313"/>
    </source>
</evidence>
<evidence type="ECO:0000256" key="7">
    <source>
        <dbReference type="ARBA" id="ARBA00022801"/>
    </source>
</evidence>
<keyword evidence="8 12" id="KW-0862">Zinc</keyword>
<reference evidence="14 15" key="1">
    <citation type="submission" date="2023-10" db="EMBL/GenBank/DDBJ databases">
        <title>Y20.</title>
        <authorList>
            <person name="Zhang G."/>
            <person name="Ding Y."/>
        </authorList>
    </citation>
    <scope>NUCLEOTIDE SEQUENCE [LARGE SCALE GENOMIC DNA]</scope>
    <source>
        <strain evidence="14 15">Y20</strain>
    </source>
</reference>
<dbReference type="Gene3D" id="3.30.2010.10">
    <property type="entry name" value="Metalloproteases ('zincins'), catalytic domain"/>
    <property type="match status" value="1"/>
</dbReference>
<keyword evidence="7 12" id="KW-0378">Hydrolase</keyword>
<keyword evidence="15" id="KW-1185">Reference proteome</keyword>
<comment type="subcellular location">
    <subcellularLocation>
        <location evidence="1 12">Cell membrane</location>
        <topology evidence="1 12">Multi-pass membrane protein</topology>
    </subcellularLocation>
</comment>
<evidence type="ECO:0000256" key="12">
    <source>
        <dbReference type="HAMAP-Rule" id="MF_00188"/>
    </source>
</evidence>
<evidence type="ECO:0000256" key="1">
    <source>
        <dbReference type="ARBA" id="ARBA00004651"/>
    </source>
</evidence>
<name>A0AAU0MHE8_9MICO</name>
<keyword evidence="3 12" id="KW-1003">Cell membrane</keyword>
<dbReference type="InterPro" id="IPR050083">
    <property type="entry name" value="HtpX_protease"/>
</dbReference>
<evidence type="ECO:0000256" key="9">
    <source>
        <dbReference type="ARBA" id="ARBA00022989"/>
    </source>
</evidence>
<sequence length="295" mass="30879">MKTALLLGLLTGIILVVGYWLAGFAGLVIATLGALAMNGAAYFWSDRLALAAMRAQRVTAHEAPELTSIVSQLATAAGAPMPRVFVSPLTQPNAFATGRNPEHAAVCVTDGILRLLTPRELRAVLAHEMAHITNRDILLSSVAAGLAGIITSVAQFALFLPFGSDEDDAPNPLGTLLMLILAPLAATLIQLSISRTREFEADADGAQLSGDPLALASALQKIEAGVRVAPLTGATPASSSTAHLMIANPLSGDAMSSLFSTHPATADRVRRLLSMADEPSMRRGLITPYHPEHIV</sequence>
<protein>
    <recommendedName>
        <fullName evidence="12">Protease HtpX homolog</fullName>
        <ecNumber evidence="12">3.4.24.-</ecNumber>
    </recommendedName>
</protein>
<evidence type="ECO:0000256" key="5">
    <source>
        <dbReference type="ARBA" id="ARBA00022692"/>
    </source>
</evidence>
<dbReference type="PANTHER" id="PTHR43221">
    <property type="entry name" value="PROTEASE HTPX"/>
    <property type="match status" value="1"/>
</dbReference>
<evidence type="ECO:0000256" key="10">
    <source>
        <dbReference type="ARBA" id="ARBA00023049"/>
    </source>
</evidence>
<dbReference type="Proteomes" id="UP001329313">
    <property type="component" value="Chromosome"/>
</dbReference>
<proteinExistence type="inferred from homology"/>
<comment type="similarity">
    <text evidence="2 12">Belongs to the peptidase M48B family.</text>
</comment>
<dbReference type="GO" id="GO:0004222">
    <property type="term" value="F:metalloendopeptidase activity"/>
    <property type="evidence" value="ECO:0007669"/>
    <property type="project" value="UniProtKB-UniRule"/>
</dbReference>
<evidence type="ECO:0000256" key="2">
    <source>
        <dbReference type="ARBA" id="ARBA00009779"/>
    </source>
</evidence>
<dbReference type="InterPro" id="IPR022919">
    <property type="entry name" value="Pept_M48_protease_HtpX"/>
</dbReference>
<evidence type="ECO:0000256" key="6">
    <source>
        <dbReference type="ARBA" id="ARBA00022723"/>
    </source>
</evidence>
<dbReference type="AlphaFoldDB" id="A0AAU0MHE8"/>
<comment type="cofactor">
    <cofactor evidence="12">
        <name>Zn(2+)</name>
        <dbReference type="ChEBI" id="CHEBI:29105"/>
    </cofactor>
    <text evidence="12">Binds 1 zinc ion per subunit.</text>
</comment>
<dbReference type="EC" id="3.4.24.-" evidence="12"/>
<dbReference type="GO" id="GO:0006508">
    <property type="term" value="P:proteolysis"/>
    <property type="evidence" value="ECO:0007669"/>
    <property type="project" value="UniProtKB-KW"/>
</dbReference>
<keyword evidence="6 12" id="KW-0479">Metal-binding</keyword>
<feature type="binding site" evidence="12">
    <location>
        <position position="198"/>
    </location>
    <ligand>
        <name>Zn(2+)</name>
        <dbReference type="ChEBI" id="CHEBI:29105"/>
        <note>catalytic</note>
    </ligand>
</feature>
<organism evidence="14 15">
    <name type="scientific">Microbacterium limosum</name>
    <dbReference type="NCBI Taxonomy" id="3079935"/>
    <lineage>
        <taxon>Bacteria</taxon>
        <taxon>Bacillati</taxon>
        <taxon>Actinomycetota</taxon>
        <taxon>Actinomycetes</taxon>
        <taxon>Micrococcales</taxon>
        <taxon>Microbacteriaceae</taxon>
        <taxon>Microbacterium</taxon>
    </lineage>
</organism>
<dbReference type="InterPro" id="IPR001915">
    <property type="entry name" value="Peptidase_M48"/>
</dbReference>